<dbReference type="SUPFAM" id="SSF51445">
    <property type="entry name" value="(Trans)glycosidases"/>
    <property type="match status" value="1"/>
</dbReference>
<dbReference type="Pfam" id="PF00704">
    <property type="entry name" value="Glyco_hydro_18"/>
    <property type="match status" value="1"/>
</dbReference>
<dbReference type="GO" id="GO:0008061">
    <property type="term" value="F:chitin binding"/>
    <property type="evidence" value="ECO:0007669"/>
    <property type="project" value="InterPro"/>
</dbReference>
<evidence type="ECO:0000313" key="10">
    <source>
        <dbReference type="EnsemblMetazoa" id="CLYHEMP006212.1"/>
    </source>
</evidence>
<evidence type="ECO:0000256" key="2">
    <source>
        <dbReference type="ARBA" id="ARBA00004613"/>
    </source>
</evidence>
<dbReference type="Gene3D" id="3.20.20.80">
    <property type="entry name" value="Glycosidases"/>
    <property type="match status" value="1"/>
</dbReference>
<dbReference type="GO" id="GO:0005764">
    <property type="term" value="C:lysosome"/>
    <property type="evidence" value="ECO:0007669"/>
    <property type="project" value="UniProtKB-SubCell"/>
</dbReference>
<feature type="signal peptide" evidence="8">
    <location>
        <begin position="1"/>
        <end position="27"/>
    </location>
</feature>
<dbReference type="SMART" id="SM00636">
    <property type="entry name" value="Glyco_18"/>
    <property type="match status" value="1"/>
</dbReference>
<proteinExistence type="inferred from homology"/>
<evidence type="ECO:0000256" key="5">
    <source>
        <dbReference type="ARBA" id="ARBA00022729"/>
    </source>
</evidence>
<evidence type="ECO:0000256" key="8">
    <source>
        <dbReference type="SAM" id="SignalP"/>
    </source>
</evidence>
<dbReference type="GO" id="GO:0070492">
    <property type="term" value="F:oligosaccharide binding"/>
    <property type="evidence" value="ECO:0007669"/>
    <property type="project" value="TreeGrafter"/>
</dbReference>
<feature type="chain" id="PRO_5029558305" description="Chitinase domain-containing protein 1" evidence="8">
    <location>
        <begin position="28"/>
        <end position="403"/>
    </location>
</feature>
<evidence type="ECO:0000256" key="3">
    <source>
        <dbReference type="ARBA" id="ARBA00009336"/>
    </source>
</evidence>
<dbReference type="OrthoDB" id="10254444at2759"/>
<dbReference type="RefSeq" id="XP_066926060.1">
    <property type="nucleotide sequence ID" value="XM_067069959.1"/>
</dbReference>
<reference evidence="10" key="1">
    <citation type="submission" date="2021-01" db="UniProtKB">
        <authorList>
            <consortium name="EnsemblMetazoa"/>
        </authorList>
    </citation>
    <scope>IDENTIFICATION</scope>
</reference>
<protein>
    <recommendedName>
        <fullName evidence="7">Chitinase domain-containing protein 1</fullName>
    </recommendedName>
</protein>
<dbReference type="GO" id="GO:0005576">
    <property type="term" value="C:extracellular region"/>
    <property type="evidence" value="ECO:0007669"/>
    <property type="project" value="UniProtKB-SubCell"/>
</dbReference>
<dbReference type="PANTHER" id="PTHR46066">
    <property type="entry name" value="CHITINASE DOMAIN-CONTAINING PROTEIN 1 FAMILY MEMBER"/>
    <property type="match status" value="1"/>
</dbReference>
<dbReference type="FunFam" id="3.20.20.80:FF:000028">
    <property type="entry name" value="Chitinase domain-containing protein 1"/>
    <property type="match status" value="1"/>
</dbReference>
<dbReference type="Proteomes" id="UP000594262">
    <property type="component" value="Unplaced"/>
</dbReference>
<feature type="domain" description="GH18" evidence="9">
    <location>
        <begin position="92"/>
        <end position="403"/>
    </location>
</feature>
<dbReference type="InterPro" id="IPR011583">
    <property type="entry name" value="Chitinase_II/V-like_cat"/>
</dbReference>
<accession>A0A7M5UUX6</accession>
<evidence type="ECO:0000256" key="6">
    <source>
        <dbReference type="ARBA" id="ARBA00023228"/>
    </source>
</evidence>
<dbReference type="InterPro" id="IPR017853">
    <property type="entry name" value="GH"/>
</dbReference>
<dbReference type="EnsemblMetazoa" id="CLYHEMT006212.1">
    <property type="protein sequence ID" value="CLYHEMP006212.1"/>
    <property type="gene ID" value="CLYHEMG006212"/>
</dbReference>
<keyword evidence="4" id="KW-0964">Secreted</keyword>
<evidence type="ECO:0000259" key="9">
    <source>
        <dbReference type="PROSITE" id="PS51910"/>
    </source>
</evidence>
<dbReference type="GeneID" id="136813438"/>
<comment type="subcellular location">
    <subcellularLocation>
        <location evidence="1">Lysosome</location>
    </subcellularLocation>
    <subcellularLocation>
        <location evidence="2">Secreted</location>
    </subcellularLocation>
</comment>
<dbReference type="GO" id="GO:0005975">
    <property type="term" value="P:carbohydrate metabolic process"/>
    <property type="evidence" value="ECO:0007669"/>
    <property type="project" value="InterPro"/>
</dbReference>
<dbReference type="FunFam" id="3.10.50.10:FF:000002">
    <property type="entry name" value="Chitinase domain-containing protein 1"/>
    <property type="match status" value="1"/>
</dbReference>
<dbReference type="Gene3D" id="3.10.50.10">
    <property type="match status" value="1"/>
</dbReference>
<dbReference type="InterPro" id="IPR001223">
    <property type="entry name" value="Glyco_hydro18_cat"/>
</dbReference>
<evidence type="ECO:0000256" key="4">
    <source>
        <dbReference type="ARBA" id="ARBA00022525"/>
    </source>
</evidence>
<name>A0A7M5UUX6_9CNID</name>
<comment type="similarity">
    <text evidence="3">Belongs to the glycosyl hydrolase 18 family.</text>
</comment>
<keyword evidence="5 8" id="KW-0732">Signal</keyword>
<dbReference type="PANTHER" id="PTHR46066:SF2">
    <property type="entry name" value="CHITINASE DOMAIN-CONTAINING PROTEIN 1"/>
    <property type="match status" value="1"/>
</dbReference>
<dbReference type="PROSITE" id="PS51910">
    <property type="entry name" value="GH18_2"/>
    <property type="match status" value="1"/>
</dbReference>
<evidence type="ECO:0000313" key="11">
    <source>
        <dbReference type="Proteomes" id="UP000594262"/>
    </source>
</evidence>
<keyword evidence="6" id="KW-0458">Lysosome</keyword>
<dbReference type="InterPro" id="IPR029070">
    <property type="entry name" value="Chitinase_insertion_sf"/>
</dbReference>
<evidence type="ECO:0000256" key="1">
    <source>
        <dbReference type="ARBA" id="ARBA00004371"/>
    </source>
</evidence>
<sequence length="403" mass="46867">MDLKWNFLTILLLEIIFLLHHGWKADATLSKSKKKKDTCKSNDCKEKMQKVVGPITSSVFTNNLVSKNIKYQDILKYNKAYFDDVYERKFMGDVLGYVTPWNNHGYDVAKTFPKFTLISPVWLQIVQPQLGVYKIKGTHDIDEKWIRDVRNKNHLAKIVPRMLLDGWSLEGFVSLFSQSQYMYKFVDTIVNFVDERNLDGIVLEIWSQLGGNYKSEASQLIKELGEAMMSRKQKLILVIPPPLAARDTPGMFDRNDFELLAPIVDGFSLMTYDYPHYGSPGAVAPYDWIKDCVENLVPEKTLFRQKLLLGLNFYGYTYKGRSQTPIVGHAYLEMLEQHKPHLKWQKESREHKIEYKEDKKTRTTIYYPSLQSIEERIQLANELGTGLSIWEIGQGLDFFYDLL</sequence>
<dbReference type="AlphaFoldDB" id="A0A7M5UUX6"/>
<keyword evidence="11" id="KW-1185">Reference proteome</keyword>
<dbReference type="GO" id="GO:0012505">
    <property type="term" value="C:endomembrane system"/>
    <property type="evidence" value="ECO:0007669"/>
    <property type="project" value="TreeGrafter"/>
</dbReference>
<dbReference type="CDD" id="cd02876">
    <property type="entry name" value="GH18_SI-CLP"/>
    <property type="match status" value="1"/>
</dbReference>
<evidence type="ECO:0000256" key="7">
    <source>
        <dbReference type="ARBA" id="ARBA00040976"/>
    </source>
</evidence>
<organism evidence="10 11">
    <name type="scientific">Clytia hemisphaerica</name>
    <dbReference type="NCBI Taxonomy" id="252671"/>
    <lineage>
        <taxon>Eukaryota</taxon>
        <taxon>Metazoa</taxon>
        <taxon>Cnidaria</taxon>
        <taxon>Hydrozoa</taxon>
        <taxon>Hydroidolina</taxon>
        <taxon>Leptothecata</taxon>
        <taxon>Obeliida</taxon>
        <taxon>Clytiidae</taxon>
        <taxon>Clytia</taxon>
    </lineage>
</organism>